<evidence type="ECO:0000256" key="1">
    <source>
        <dbReference type="SAM" id="MobiDB-lite"/>
    </source>
</evidence>
<name>A0A835XKV3_9CHLO</name>
<reference evidence="2" key="1">
    <citation type="journal article" date="2020" name="bioRxiv">
        <title>Comparative genomics of Chlamydomonas.</title>
        <authorList>
            <person name="Craig R.J."/>
            <person name="Hasan A.R."/>
            <person name="Ness R.W."/>
            <person name="Keightley P.D."/>
        </authorList>
    </citation>
    <scope>NUCLEOTIDE SEQUENCE</scope>
    <source>
        <strain evidence="2">CCAP 11/70</strain>
    </source>
</reference>
<feature type="compositionally biased region" description="Basic and acidic residues" evidence="1">
    <location>
        <begin position="48"/>
        <end position="71"/>
    </location>
</feature>
<dbReference type="AlphaFoldDB" id="A0A835XKV3"/>
<comment type="caution">
    <text evidence="2">The sequence shown here is derived from an EMBL/GenBank/DDBJ whole genome shotgun (WGS) entry which is preliminary data.</text>
</comment>
<dbReference type="OrthoDB" id="511530at2759"/>
<protein>
    <submittedName>
        <fullName evidence="2">Uncharacterized protein</fullName>
    </submittedName>
</protein>
<keyword evidence="3" id="KW-1185">Reference proteome</keyword>
<dbReference type="SUPFAM" id="SSF103657">
    <property type="entry name" value="BAR/IMD domain-like"/>
    <property type="match status" value="1"/>
</dbReference>
<dbReference type="InterPro" id="IPR027267">
    <property type="entry name" value="AH/BAR_dom_sf"/>
</dbReference>
<dbReference type="Proteomes" id="UP000612055">
    <property type="component" value="Unassembled WGS sequence"/>
</dbReference>
<proteinExistence type="predicted"/>
<accession>A0A835XKV3</accession>
<sequence length="270" mass="30279">MRLEEEVLKPLRSWLQAYRTVCERMENLERLRLELDSRRRTVDGLRDKLDRLKDTQPPAKEKEKHDQELEKTTQMLQHKREKQDRTASAFQELEQTVFNSLNTLIKDTGVLRDYTGLSLSILQDCFQKSHAAFSTATPLLDYNSTSDNMFNHQQSAYQHQHLPVIEKASADSPRAQSERALMVRQLADRPAAAPGTAKGGGMPMYGADDLGGDANMPYGIDQQVHAAPVAPMGAYPDVPQPVGPSGANGNPYAGAYQSPNATRYFQPMQY</sequence>
<dbReference type="EMBL" id="JAEHOE010000132">
    <property type="protein sequence ID" value="KAG2485265.1"/>
    <property type="molecule type" value="Genomic_DNA"/>
</dbReference>
<organism evidence="2 3">
    <name type="scientific">Edaphochlamys debaryana</name>
    <dbReference type="NCBI Taxonomy" id="47281"/>
    <lineage>
        <taxon>Eukaryota</taxon>
        <taxon>Viridiplantae</taxon>
        <taxon>Chlorophyta</taxon>
        <taxon>core chlorophytes</taxon>
        <taxon>Chlorophyceae</taxon>
        <taxon>CS clade</taxon>
        <taxon>Chlamydomonadales</taxon>
        <taxon>Chlamydomonadales incertae sedis</taxon>
        <taxon>Edaphochlamys</taxon>
    </lineage>
</organism>
<evidence type="ECO:0000313" key="3">
    <source>
        <dbReference type="Proteomes" id="UP000612055"/>
    </source>
</evidence>
<dbReference type="Gene3D" id="1.20.1270.60">
    <property type="entry name" value="Arfaptin homology (AH) domain/BAR domain"/>
    <property type="match status" value="1"/>
</dbReference>
<feature type="region of interest" description="Disordered" evidence="1">
    <location>
        <begin position="48"/>
        <end position="87"/>
    </location>
</feature>
<gene>
    <name evidence="2" type="ORF">HYH03_015941</name>
</gene>
<evidence type="ECO:0000313" key="2">
    <source>
        <dbReference type="EMBL" id="KAG2485265.1"/>
    </source>
</evidence>